<keyword evidence="2" id="KW-0677">Repeat</keyword>
<protein>
    <recommendedName>
        <fullName evidence="5">Kelch motif-containing protein</fullName>
    </recommendedName>
</protein>
<proteinExistence type="predicted"/>
<gene>
    <name evidence="3" type="ORF">FEE95_05400</name>
</gene>
<dbReference type="AlphaFoldDB" id="A0A5S3PVD4"/>
<evidence type="ECO:0008006" key="5">
    <source>
        <dbReference type="Google" id="ProtNLM"/>
    </source>
</evidence>
<dbReference type="CDD" id="cd15482">
    <property type="entry name" value="Sialidase_non-viral"/>
    <property type="match status" value="1"/>
</dbReference>
<dbReference type="PROSITE" id="PS51257">
    <property type="entry name" value="PROKAR_LIPOPROTEIN"/>
    <property type="match status" value="1"/>
</dbReference>
<keyword evidence="1" id="KW-0880">Kelch repeat</keyword>
<evidence type="ECO:0000256" key="1">
    <source>
        <dbReference type="ARBA" id="ARBA00022441"/>
    </source>
</evidence>
<comment type="caution">
    <text evidence="3">The sequence shown here is derived from an EMBL/GenBank/DDBJ whole genome shotgun (WGS) entry which is preliminary data.</text>
</comment>
<dbReference type="SUPFAM" id="SSF117281">
    <property type="entry name" value="Kelch motif"/>
    <property type="match status" value="2"/>
</dbReference>
<organism evidence="3 4">
    <name type="scientific">Maribacter algarum</name>
    <name type="common">ex Zhang et al. 2020</name>
    <dbReference type="NCBI Taxonomy" id="2578118"/>
    <lineage>
        <taxon>Bacteria</taxon>
        <taxon>Pseudomonadati</taxon>
        <taxon>Bacteroidota</taxon>
        <taxon>Flavobacteriia</taxon>
        <taxon>Flavobacteriales</taxon>
        <taxon>Flavobacteriaceae</taxon>
        <taxon>Maribacter</taxon>
    </lineage>
</organism>
<dbReference type="RefSeq" id="WP_138656801.1">
    <property type="nucleotide sequence ID" value="NZ_VATY01000001.1"/>
</dbReference>
<name>A0A5S3PVD4_9FLAO</name>
<keyword evidence="4" id="KW-1185">Reference proteome</keyword>
<dbReference type="PANTHER" id="PTHR24412:SF489">
    <property type="entry name" value="RING FINGER DOMAIN AND KELCH REPEAT-CONTAINING PROTEIN DDB_G0271372"/>
    <property type="match status" value="1"/>
</dbReference>
<evidence type="ECO:0000313" key="3">
    <source>
        <dbReference type="EMBL" id="TMM58868.1"/>
    </source>
</evidence>
<reference evidence="3 4" key="1">
    <citation type="submission" date="2019-05" db="EMBL/GenBank/DDBJ databases">
        <authorList>
            <person name="Zhang J.-Y."/>
            <person name="Feg X."/>
            <person name="Du Z.-J."/>
        </authorList>
    </citation>
    <scope>NUCLEOTIDE SEQUENCE [LARGE SCALE GENOMIC DNA]</scope>
    <source>
        <strain evidence="3 4">RZ26</strain>
    </source>
</reference>
<accession>A0A5S3PVD4</accession>
<dbReference type="Proteomes" id="UP000310314">
    <property type="component" value="Unassembled WGS sequence"/>
</dbReference>
<evidence type="ECO:0000313" key="4">
    <source>
        <dbReference type="Proteomes" id="UP000310314"/>
    </source>
</evidence>
<dbReference type="EMBL" id="VATY01000001">
    <property type="protein sequence ID" value="TMM58868.1"/>
    <property type="molecule type" value="Genomic_DNA"/>
</dbReference>
<dbReference type="Gene3D" id="2.120.10.80">
    <property type="entry name" value="Kelch-type beta propeller"/>
    <property type="match status" value="2"/>
</dbReference>
<evidence type="ECO:0000256" key="2">
    <source>
        <dbReference type="ARBA" id="ARBA00022737"/>
    </source>
</evidence>
<sequence length="369" mass="41480">MKTILKIGVSVIFFALTACQKSDLGEDQNLPILEKSASFKTSFEVESETLQAQLISENNLNPIHDHASVVFKDKIWVIGGHKNGKASNTILNSSDGVKWNTVKTRSVFYPRRGHSAVVFKNKIWVIGGTPNHNYGKHVNDMSFYNEVWSSSDGIEWEMMHQTWQGGYLQSRMDFGATVFKDEIWVFGGFSDNPTFSKAVQKSSDGINWQNVDANISCHDLIGNQAMVFDNKLWLIGGYTHLAWDDDIVIASTSDGLNWEKYNTGIPKYIQHQLVTDNKKMYLLAGDYVAPNTSGYGTPSNHILYSDDGNNWSKAKASLNFPERARHSSVYFKNKFWIIGGSNNDNSTGLSDVWTLTPIDPYTIDDLTFD</sequence>
<dbReference type="OrthoDB" id="211220at2"/>
<dbReference type="PANTHER" id="PTHR24412">
    <property type="entry name" value="KELCH PROTEIN"/>
    <property type="match status" value="1"/>
</dbReference>
<dbReference type="InterPro" id="IPR015915">
    <property type="entry name" value="Kelch-typ_b-propeller"/>
</dbReference>
<dbReference type="Pfam" id="PF24681">
    <property type="entry name" value="Kelch_KLHDC2_KLHL20_DRC7"/>
    <property type="match status" value="1"/>
</dbReference>